<comment type="caution">
    <text evidence="2">The sequence shown here is derived from an EMBL/GenBank/DDBJ whole genome shotgun (WGS) entry which is preliminary data.</text>
</comment>
<keyword evidence="1" id="KW-0732">Signal</keyword>
<dbReference type="RefSeq" id="WP_368390671.1">
    <property type="nucleotide sequence ID" value="NZ_JBFRYC010000001.1"/>
</dbReference>
<gene>
    <name evidence="2" type="ORF">AB4874_01490</name>
</gene>
<evidence type="ECO:0000313" key="3">
    <source>
        <dbReference type="Proteomes" id="UP001557465"/>
    </source>
</evidence>
<feature type="signal peptide" evidence="1">
    <location>
        <begin position="1"/>
        <end position="33"/>
    </location>
</feature>
<reference evidence="2 3" key="1">
    <citation type="journal article" date="2011" name="Int. J. Syst. Evol. Microbiol.">
        <title>Zhongshania antarctica gen. nov., sp. nov. and Zhongshania guokunii sp. nov., gammaproteobacteria respectively isolated from coastal attached (fast) ice and surface seawater of the Antarctic.</title>
        <authorList>
            <person name="Li H.J."/>
            <person name="Zhang X.Y."/>
            <person name="Chen C.X."/>
            <person name="Zhang Y.J."/>
            <person name="Gao Z.M."/>
            <person name="Yu Y."/>
            <person name="Chen X.L."/>
            <person name="Chen B."/>
            <person name="Zhang Y.Z."/>
        </authorList>
    </citation>
    <scope>NUCLEOTIDE SEQUENCE [LARGE SCALE GENOMIC DNA]</scope>
    <source>
        <strain evidence="2 3">15-R06ZXC-3</strain>
    </source>
</reference>
<evidence type="ECO:0000313" key="2">
    <source>
        <dbReference type="EMBL" id="MEX1660324.1"/>
    </source>
</evidence>
<protein>
    <submittedName>
        <fullName evidence="2">Uncharacterized protein</fullName>
    </submittedName>
</protein>
<proteinExistence type="predicted"/>
<dbReference type="EMBL" id="JBFRYC010000001">
    <property type="protein sequence ID" value="MEX1660324.1"/>
    <property type="molecule type" value="Genomic_DNA"/>
</dbReference>
<evidence type="ECO:0000256" key="1">
    <source>
        <dbReference type="SAM" id="SignalP"/>
    </source>
</evidence>
<sequence length="225" mass="24476">MIRGEQNKGARGAICARLVLGVALALLAVPAQAGEPQAPCPTRADLHAEGIILSRTTPRMSEAFRYENGQLIGYRADDPDLGRPPQRELFAHPLAIATRQSAGHEFTLRYTEDPAALSTLSQKGRWSSPVALIVDGKPERQGTIVYTYRGPGSVQIGTCSYPVWQVLERVDLGDLHSSFLKEFAPDPGIVIRSTKLDPKTSKALSQVAFDAITVRKKKSTDKGQE</sequence>
<dbReference type="Proteomes" id="UP001557465">
    <property type="component" value="Unassembled WGS sequence"/>
</dbReference>
<organism evidence="2 3">
    <name type="scientific">Thioclava arctica</name>
    <dbReference type="NCBI Taxonomy" id="3238301"/>
    <lineage>
        <taxon>Bacteria</taxon>
        <taxon>Pseudomonadati</taxon>
        <taxon>Pseudomonadota</taxon>
        <taxon>Alphaproteobacteria</taxon>
        <taxon>Rhodobacterales</taxon>
        <taxon>Paracoccaceae</taxon>
        <taxon>Thioclava</taxon>
    </lineage>
</organism>
<name>A0ABV3THJ6_9RHOB</name>
<keyword evidence="3" id="KW-1185">Reference proteome</keyword>
<accession>A0ABV3THJ6</accession>
<feature type="chain" id="PRO_5045139576" evidence="1">
    <location>
        <begin position="34"/>
        <end position="225"/>
    </location>
</feature>